<evidence type="ECO:0000256" key="4">
    <source>
        <dbReference type="ARBA" id="ARBA00022827"/>
    </source>
</evidence>
<dbReference type="InterPro" id="IPR000172">
    <property type="entry name" value="GMC_OxRdtase_N"/>
</dbReference>
<comment type="caution">
    <text evidence="9">The sequence shown here is derived from an EMBL/GenBank/DDBJ whole genome shotgun (WGS) entry which is preliminary data.</text>
</comment>
<feature type="binding site" evidence="5">
    <location>
        <position position="343"/>
    </location>
    <ligand>
        <name>substrate</name>
    </ligand>
</feature>
<comment type="similarity">
    <text evidence="2 6">Belongs to the GMC oxidoreductase family.</text>
</comment>
<feature type="binding site" evidence="5">
    <location>
        <position position="452"/>
    </location>
    <ligand>
        <name>substrate</name>
    </ligand>
</feature>
<reference evidence="10" key="1">
    <citation type="submission" date="2016-09" db="EMBL/GenBank/DDBJ databases">
        <authorList>
            <person name="Greninger A.L."/>
            <person name="Jerome K.R."/>
            <person name="Mcnair B."/>
            <person name="Wallis C."/>
            <person name="Fang F."/>
        </authorList>
    </citation>
    <scope>NUCLEOTIDE SEQUENCE [LARGE SCALE GENOMIC DNA]</scope>
    <source>
        <strain evidence="10">BC1_M4</strain>
    </source>
</reference>
<evidence type="ECO:0000313" key="9">
    <source>
        <dbReference type="EMBL" id="ODQ99907.1"/>
    </source>
</evidence>
<keyword evidence="3 6" id="KW-0285">Flavoprotein</keyword>
<keyword evidence="4 5" id="KW-0274">FAD</keyword>
<feature type="binding site" evidence="5">
    <location>
        <position position="88"/>
    </location>
    <ligand>
        <name>FAD</name>
        <dbReference type="ChEBI" id="CHEBI:57692"/>
    </ligand>
</feature>
<dbReference type="PROSITE" id="PS00623">
    <property type="entry name" value="GMC_OXRED_1"/>
    <property type="match status" value="1"/>
</dbReference>
<dbReference type="STRING" id="243061.AWC25_11715"/>
<organism evidence="9 10">
    <name type="scientific">Mycobacterium sherrisii</name>
    <dbReference type="NCBI Taxonomy" id="243061"/>
    <lineage>
        <taxon>Bacteria</taxon>
        <taxon>Bacillati</taxon>
        <taxon>Actinomycetota</taxon>
        <taxon>Actinomycetes</taxon>
        <taxon>Mycobacteriales</taxon>
        <taxon>Mycobacteriaceae</taxon>
        <taxon>Mycobacterium</taxon>
        <taxon>Mycobacterium simiae complex</taxon>
    </lineage>
</organism>
<dbReference type="Pfam" id="PF00732">
    <property type="entry name" value="GMC_oxred_N"/>
    <property type="match status" value="1"/>
</dbReference>
<accession>A0A1E3SEB3</accession>
<gene>
    <name evidence="9" type="ORF">BHQ21_24895</name>
</gene>
<evidence type="ECO:0000256" key="6">
    <source>
        <dbReference type="RuleBase" id="RU003968"/>
    </source>
</evidence>
<feature type="domain" description="Glucose-methanol-choline oxidoreductase N-terminal" evidence="7">
    <location>
        <begin position="86"/>
        <end position="109"/>
    </location>
</feature>
<evidence type="ECO:0000256" key="1">
    <source>
        <dbReference type="ARBA" id="ARBA00001974"/>
    </source>
</evidence>
<dbReference type="Proteomes" id="UP000094224">
    <property type="component" value="Unassembled WGS sequence"/>
</dbReference>
<dbReference type="PANTHER" id="PTHR11552:SF147">
    <property type="entry name" value="CHOLINE DEHYDROGENASE, MITOCHONDRIAL"/>
    <property type="match status" value="1"/>
</dbReference>
<dbReference type="InterPro" id="IPR012132">
    <property type="entry name" value="GMC_OxRdtase"/>
</dbReference>
<dbReference type="Pfam" id="PF05199">
    <property type="entry name" value="GMC_oxred_C"/>
    <property type="match status" value="1"/>
</dbReference>
<feature type="binding site" evidence="5">
    <location>
        <position position="486"/>
    </location>
    <ligand>
        <name>FAD</name>
        <dbReference type="ChEBI" id="CHEBI:57692"/>
    </ligand>
</feature>
<dbReference type="AlphaFoldDB" id="A0A1E3SEB3"/>
<feature type="binding site" evidence="5">
    <location>
        <position position="228"/>
    </location>
    <ligand>
        <name>FAD</name>
        <dbReference type="ChEBI" id="CHEBI:57692"/>
    </ligand>
</feature>
<proteinExistence type="inferred from homology"/>
<keyword evidence="10" id="KW-1185">Reference proteome</keyword>
<evidence type="ECO:0000256" key="3">
    <source>
        <dbReference type="ARBA" id="ARBA00022630"/>
    </source>
</evidence>
<feature type="domain" description="Glucose-methanol-choline oxidoreductase N-terminal" evidence="8">
    <location>
        <begin position="263"/>
        <end position="277"/>
    </location>
</feature>
<dbReference type="InterPro" id="IPR036188">
    <property type="entry name" value="FAD/NAD-bd_sf"/>
</dbReference>
<protein>
    <submittedName>
        <fullName evidence="9">Oxidoreductase</fullName>
    </submittedName>
</protein>
<sequence length="519" mass="55804">MTANEVAPAYDFVVCGCGSAGSVVAARLASDPEATVLVLEAGGTADDPAVTDPAQWPLNLGSDRDWGFNSEPNVHLNGRRVPLNMGKVLGGGSSINVMAWARGHESDWNHFAAEAGDCAWNYESVLEIYRRVEDWQGMPDPYRRGVGGPVFVEPARDASPIAHAVIDGAQSVGIPIYDSHNGAMMERAGGASILDVRIRNGIRQSIFGSYVEPRLHQPNLTVITGAMVCRLIFSGNRATGVEFTHAGSIHRVFVTREVVVSLGAINTPKLLMQSGLGDADALRRWGIPVVGHLPGVGQNFQDHPRIDCVWEYSTPIELRNNGAEVTVFWHSEPESQEPDLQICVGEFPLASTENVVRYGLPEHGWTMCAGVLRPRSRGRVRIAGPNPADPVLIEANMLADSDDMRAAVASVQLCREIGNSAPLRPFTAREVMPGDLCGDALENFIRNGASSYWHQTGTAKMGRDDMAVVDGALKVYGTEGLRIADGSIMPRITSGNTMAPCVIIGERLGDILKAEHGLS</sequence>
<evidence type="ECO:0000256" key="5">
    <source>
        <dbReference type="PIRSR" id="PIRSR000137-2"/>
    </source>
</evidence>
<dbReference type="GO" id="GO:0016614">
    <property type="term" value="F:oxidoreductase activity, acting on CH-OH group of donors"/>
    <property type="evidence" value="ECO:0007669"/>
    <property type="project" value="InterPro"/>
</dbReference>
<dbReference type="OrthoDB" id="9785276at2"/>
<dbReference type="GO" id="GO:0050660">
    <property type="term" value="F:flavin adenine dinucleotide binding"/>
    <property type="evidence" value="ECO:0007669"/>
    <property type="project" value="InterPro"/>
</dbReference>
<comment type="cofactor">
    <cofactor evidence="1 5">
        <name>FAD</name>
        <dbReference type="ChEBI" id="CHEBI:57692"/>
    </cofactor>
</comment>
<dbReference type="EMBL" id="MIHC01000071">
    <property type="protein sequence ID" value="ODQ99907.1"/>
    <property type="molecule type" value="Genomic_DNA"/>
</dbReference>
<dbReference type="SUPFAM" id="SSF51905">
    <property type="entry name" value="FAD/NAD(P)-binding domain"/>
    <property type="match status" value="1"/>
</dbReference>
<evidence type="ECO:0000259" key="8">
    <source>
        <dbReference type="PROSITE" id="PS00624"/>
    </source>
</evidence>
<dbReference type="PANTHER" id="PTHR11552">
    <property type="entry name" value="GLUCOSE-METHANOL-CHOLINE GMC OXIDOREDUCTASE"/>
    <property type="match status" value="1"/>
</dbReference>
<dbReference type="PROSITE" id="PS00624">
    <property type="entry name" value="GMC_OXRED_2"/>
    <property type="match status" value="1"/>
</dbReference>
<dbReference type="PIRSF" id="PIRSF000137">
    <property type="entry name" value="Alcohol_oxidase"/>
    <property type="match status" value="1"/>
</dbReference>
<evidence type="ECO:0000313" key="10">
    <source>
        <dbReference type="Proteomes" id="UP000094224"/>
    </source>
</evidence>
<evidence type="ECO:0000256" key="2">
    <source>
        <dbReference type="ARBA" id="ARBA00010790"/>
    </source>
</evidence>
<dbReference type="Gene3D" id="3.50.50.60">
    <property type="entry name" value="FAD/NAD(P)-binding domain"/>
    <property type="match status" value="1"/>
</dbReference>
<evidence type="ECO:0000259" key="7">
    <source>
        <dbReference type="PROSITE" id="PS00623"/>
    </source>
</evidence>
<dbReference type="InterPro" id="IPR007867">
    <property type="entry name" value="GMC_OxRtase_C"/>
</dbReference>
<name>A0A1E3SEB3_9MYCO</name>
<dbReference type="Gene3D" id="3.30.560.10">
    <property type="entry name" value="Glucose Oxidase, domain 3"/>
    <property type="match status" value="1"/>
</dbReference>
<dbReference type="SUPFAM" id="SSF54373">
    <property type="entry name" value="FAD-linked reductases, C-terminal domain"/>
    <property type="match status" value="1"/>
</dbReference>
<feature type="binding site" evidence="5">
    <location>
        <begin position="453"/>
        <end position="454"/>
    </location>
    <ligand>
        <name>FAD</name>
        <dbReference type="ChEBI" id="CHEBI:57692"/>
    </ligand>
</feature>